<dbReference type="AlphaFoldDB" id="A0AAU7ES22"/>
<reference evidence="1" key="1">
    <citation type="submission" date="2024-05" db="EMBL/GenBank/DDBJ databases">
        <title>Draft genome sequence of Pseudomonas iranensis M7D1.</title>
        <authorList>
            <person name="Miller S.L."/>
            <person name="Nsubuga A."/>
            <person name="Lu N."/>
            <person name="King J."/>
            <person name="Shears P."/>
            <person name="Lawson P.A."/>
        </authorList>
    </citation>
    <scope>NUCLEOTIDE SEQUENCE</scope>
    <source>
        <strain evidence="1">M7D1</strain>
    </source>
</reference>
<dbReference type="PANTHER" id="PTHR32305">
    <property type="match status" value="1"/>
</dbReference>
<dbReference type="InterPro" id="IPR050708">
    <property type="entry name" value="T6SS_VgrG/RHS"/>
</dbReference>
<dbReference type="PANTHER" id="PTHR32305:SF15">
    <property type="entry name" value="PROTEIN RHSA-RELATED"/>
    <property type="match status" value="1"/>
</dbReference>
<evidence type="ECO:0000313" key="1">
    <source>
        <dbReference type="EMBL" id="XBL94483.1"/>
    </source>
</evidence>
<dbReference type="InterPro" id="IPR022385">
    <property type="entry name" value="Rhs_assc_core"/>
</dbReference>
<name>A0AAU7ES22_9PSED</name>
<accession>A0AAU7ES22</accession>
<sequence>MKFDTVHSRTPALTVTDARGLPVRQVAYLRSVAGATPSVLVSCQHYDVLGRLVAQSDPRLRETHANTVTVYSLNDAAVYTDSVDSGWRLVLPGLAGEARQRWDERGHHWASTFDTQLRVTTLKEDGDARIDSYSYGESSADAGHNLRGQMIQQTDSSGSLDITSYALTGQALAQNRTFDDGEAFTSHQVFSPLGAVLQQTDAGGYRRASSYGLAGQLKQVELQVGEQVTQVLRDAQYNADDQIISQLAGNGVLSQWTYTATDGRLQTRISHKIGQARLQDLAYFYDRVGNIIRIEDHAFEPTWFANQRVDGQREFSYDSLYRLIRATGYDDALPPDIPSLPQPPDEKNRLNYTQTYTYDDGGNLTELCHQRDGGSRTRRMYIDGQSNRAVRWETGDDEPEFGNWFDLHGNQRRLRHGPQLHWNSRDELERIDLVIRKDSVNDTENYLYSQGVRVLKRRETFAKGASHFQQVRYLPGLEIRSKDNGEELHIISVGNARCLHWVSNPPAANTQLRYTLEDQLGSCVMELDENATVTSEEGYYPFGETAWMAPKSETAYRFIRYSGKEMDVSGLYYYGARYYAPWLQRWVSADPAGDVDGLNLYAFVSNNPVGYIDADGQGKVLPTKADYDSAWSRHFSRENASYAKTGQGMASDRLRNALANQILKHVNILAITRLRSDNVQQQIRNQNSTSQFAKATARRTAVHVTNQTLSYGAGILVGLGAQALGAAAPGAGNAVGIGMGVATKTAVSFAIDYIAEQSGLSTSVKLKTSPLDPDKLIRQAEYKSMNLLNYLGHKVVKNFDIRKTKGQVGTGKFVTSVGLKFITPTVASEASAALSLAVGAVEIAKEVSDASSEISAEKYDRLFTYIPELVQQINDNLQTTREHFAALSIDSLAGINLADLEAETAKITEQLQETMNMAISYSKKPRAA</sequence>
<proteinExistence type="predicted"/>
<organism evidence="1">
    <name type="scientific">Pseudomonas iranensis</name>
    <dbReference type="NCBI Taxonomy" id="2745503"/>
    <lineage>
        <taxon>Bacteria</taxon>
        <taxon>Pseudomonadati</taxon>
        <taxon>Pseudomonadota</taxon>
        <taxon>Gammaproteobacteria</taxon>
        <taxon>Pseudomonadales</taxon>
        <taxon>Pseudomonadaceae</taxon>
        <taxon>Pseudomonas</taxon>
    </lineage>
</organism>
<dbReference type="Gene3D" id="2.180.10.10">
    <property type="entry name" value="RHS repeat-associated core"/>
    <property type="match status" value="1"/>
</dbReference>
<dbReference type="EMBL" id="CP157354">
    <property type="protein sequence ID" value="XBL94483.1"/>
    <property type="molecule type" value="Genomic_DNA"/>
</dbReference>
<protein>
    <submittedName>
        <fullName evidence="1">RHS repeat-associated core domain-containing protein</fullName>
    </submittedName>
</protein>
<gene>
    <name evidence="1" type="ORF">ABHN08_17570</name>
</gene>
<dbReference type="NCBIfam" id="TIGR03696">
    <property type="entry name" value="Rhs_assc_core"/>
    <property type="match status" value="1"/>
</dbReference>